<evidence type="ECO:0000256" key="4">
    <source>
        <dbReference type="ARBA" id="ARBA00022989"/>
    </source>
</evidence>
<keyword evidence="2 6" id="KW-1003">Cell membrane</keyword>
<accession>A0A136M0B3</accession>
<protein>
    <recommendedName>
        <fullName evidence="6">TVP38/TMEM64 family membrane protein</fullName>
    </recommendedName>
</protein>
<name>A0A136M0B3_9BACT</name>
<dbReference type="Pfam" id="PF09335">
    <property type="entry name" value="VTT_dom"/>
    <property type="match status" value="1"/>
</dbReference>
<evidence type="ECO:0000256" key="2">
    <source>
        <dbReference type="ARBA" id="ARBA00022475"/>
    </source>
</evidence>
<dbReference type="PANTHER" id="PTHR12677:SF59">
    <property type="entry name" value="GOLGI APPARATUS MEMBRANE PROTEIN TVP38-RELATED"/>
    <property type="match status" value="1"/>
</dbReference>
<sequence>MKMQEFLARNRKVFIAVTLLAAVYIILYIVFRQNQISRTEIEEFLAPLGAWGILAAYLIQVLTSMTPLPDAPLAFVTMILYGPYAGSAAIFIGMLTATTINYAIASRLGTRYILGRFPLTASYLKRYGKNATFESLLLLRFFSFVTFDIVSYIAALSGVPFWKFFFELSLRPYPPCDFACAGIAGAVYRQSA</sequence>
<feature type="transmembrane region" description="Helical" evidence="6">
    <location>
        <begin position="137"/>
        <end position="162"/>
    </location>
</feature>
<dbReference type="InterPro" id="IPR032816">
    <property type="entry name" value="VTT_dom"/>
</dbReference>
<proteinExistence type="inferred from homology"/>
<keyword evidence="5 6" id="KW-0472">Membrane</keyword>
<dbReference type="PANTHER" id="PTHR12677">
    <property type="entry name" value="GOLGI APPARATUS MEMBRANE PROTEIN TVP38-RELATED"/>
    <property type="match status" value="1"/>
</dbReference>
<comment type="caution">
    <text evidence="8">The sequence shown here is derived from an EMBL/GenBank/DDBJ whole genome shotgun (WGS) entry which is preliminary data.</text>
</comment>
<dbReference type="EMBL" id="JYNZ01000002">
    <property type="protein sequence ID" value="KXK27327.1"/>
    <property type="molecule type" value="Genomic_DNA"/>
</dbReference>
<evidence type="ECO:0000256" key="1">
    <source>
        <dbReference type="ARBA" id="ARBA00004651"/>
    </source>
</evidence>
<evidence type="ECO:0000313" key="8">
    <source>
        <dbReference type="EMBL" id="KXK27327.1"/>
    </source>
</evidence>
<dbReference type="Proteomes" id="UP000070457">
    <property type="component" value="Unassembled WGS sequence"/>
</dbReference>
<dbReference type="STRING" id="1617426.TR69_WS6001000202"/>
<feature type="transmembrane region" description="Helical" evidence="6">
    <location>
        <begin position="43"/>
        <end position="63"/>
    </location>
</feature>
<evidence type="ECO:0000256" key="5">
    <source>
        <dbReference type="ARBA" id="ARBA00023136"/>
    </source>
</evidence>
<dbReference type="InterPro" id="IPR015414">
    <property type="entry name" value="TMEM64"/>
</dbReference>
<feature type="domain" description="VTT" evidence="7">
    <location>
        <begin position="68"/>
        <end position="166"/>
    </location>
</feature>
<keyword evidence="4 6" id="KW-1133">Transmembrane helix</keyword>
<dbReference type="GO" id="GO:0005886">
    <property type="term" value="C:plasma membrane"/>
    <property type="evidence" value="ECO:0007669"/>
    <property type="project" value="UniProtKB-SubCell"/>
</dbReference>
<comment type="subcellular location">
    <subcellularLocation>
        <location evidence="1 6">Cell membrane</location>
        <topology evidence="1 6">Multi-pass membrane protein</topology>
    </subcellularLocation>
</comment>
<comment type="caution">
    <text evidence="6">Lacks conserved residue(s) required for the propagation of feature annotation.</text>
</comment>
<gene>
    <name evidence="8" type="primary">ydjZ</name>
    <name evidence="8" type="ORF">TR69_WS6001000202</name>
</gene>
<feature type="transmembrane region" description="Helical" evidence="6">
    <location>
        <begin position="12"/>
        <end position="31"/>
    </location>
</feature>
<comment type="similarity">
    <text evidence="6">Belongs to the TVP38/TMEM64 family.</text>
</comment>
<reference evidence="8 9" key="1">
    <citation type="submission" date="2015-02" db="EMBL/GenBank/DDBJ databases">
        <title>Improved understanding of the partial-nitritation anammox process through 23 genomes representing the majority of the microbial community.</title>
        <authorList>
            <person name="Speth D.R."/>
            <person name="In T Zandt M."/>
            <person name="Guerrero Cruz S."/>
            <person name="Jetten M.S."/>
            <person name="Dutilh B.E."/>
        </authorList>
    </citation>
    <scope>NUCLEOTIDE SEQUENCE [LARGE SCALE GENOMIC DNA]</scope>
    <source>
        <strain evidence="8">OLB20</strain>
    </source>
</reference>
<evidence type="ECO:0000256" key="6">
    <source>
        <dbReference type="RuleBase" id="RU366058"/>
    </source>
</evidence>
<evidence type="ECO:0000313" key="9">
    <source>
        <dbReference type="Proteomes" id="UP000070457"/>
    </source>
</evidence>
<organism evidence="8 9">
    <name type="scientific">candidate division WS6 bacterium OLB20</name>
    <dbReference type="NCBI Taxonomy" id="1617426"/>
    <lineage>
        <taxon>Bacteria</taxon>
        <taxon>Candidatus Dojkabacteria</taxon>
    </lineage>
</organism>
<dbReference type="AlphaFoldDB" id="A0A136M0B3"/>
<feature type="transmembrane region" description="Helical" evidence="6">
    <location>
        <begin position="83"/>
        <end position="104"/>
    </location>
</feature>
<evidence type="ECO:0000259" key="7">
    <source>
        <dbReference type="Pfam" id="PF09335"/>
    </source>
</evidence>
<keyword evidence="3 6" id="KW-0812">Transmembrane</keyword>
<evidence type="ECO:0000256" key="3">
    <source>
        <dbReference type="ARBA" id="ARBA00022692"/>
    </source>
</evidence>